<feature type="compositionally biased region" description="Basic and acidic residues" evidence="1">
    <location>
        <begin position="125"/>
        <end position="134"/>
    </location>
</feature>
<feature type="region of interest" description="Disordered" evidence="1">
    <location>
        <begin position="192"/>
        <end position="256"/>
    </location>
</feature>
<dbReference type="OrthoDB" id="330913at2759"/>
<dbReference type="EMBL" id="MIGC01001624">
    <property type="protein sequence ID" value="PHJ22578.1"/>
    <property type="molecule type" value="Genomic_DNA"/>
</dbReference>
<feature type="compositionally biased region" description="Basic and acidic residues" evidence="1">
    <location>
        <begin position="75"/>
        <end position="85"/>
    </location>
</feature>
<organism evidence="2 3">
    <name type="scientific">Cystoisospora suis</name>
    <dbReference type="NCBI Taxonomy" id="483139"/>
    <lineage>
        <taxon>Eukaryota</taxon>
        <taxon>Sar</taxon>
        <taxon>Alveolata</taxon>
        <taxon>Apicomplexa</taxon>
        <taxon>Conoidasida</taxon>
        <taxon>Coccidia</taxon>
        <taxon>Eucoccidiorida</taxon>
        <taxon>Eimeriorina</taxon>
        <taxon>Sarcocystidae</taxon>
        <taxon>Cystoisospora</taxon>
    </lineage>
</organism>
<protein>
    <submittedName>
        <fullName evidence="2">Uncharacterized protein</fullName>
    </submittedName>
</protein>
<name>A0A2C6L3T0_9APIC</name>
<feature type="compositionally biased region" description="Acidic residues" evidence="1">
    <location>
        <begin position="40"/>
        <end position="53"/>
    </location>
</feature>
<feature type="compositionally biased region" description="Acidic residues" evidence="1">
    <location>
        <begin position="135"/>
        <end position="148"/>
    </location>
</feature>
<evidence type="ECO:0000313" key="2">
    <source>
        <dbReference type="EMBL" id="PHJ22578.1"/>
    </source>
</evidence>
<reference evidence="2 3" key="1">
    <citation type="journal article" date="2017" name="Int. J. Parasitol.">
        <title>The genome of the protozoan parasite Cystoisospora suis and a reverse vaccinology approach to identify vaccine candidates.</title>
        <authorList>
            <person name="Palmieri N."/>
            <person name="Shrestha A."/>
            <person name="Ruttkowski B."/>
            <person name="Beck T."/>
            <person name="Vogl C."/>
            <person name="Tomley F."/>
            <person name="Blake D.P."/>
            <person name="Joachim A."/>
        </authorList>
    </citation>
    <scope>NUCLEOTIDE SEQUENCE [LARGE SCALE GENOMIC DNA]</scope>
    <source>
        <strain evidence="2 3">Wien I</strain>
    </source>
</reference>
<dbReference type="GeneID" id="94426989"/>
<feature type="region of interest" description="Disordered" evidence="1">
    <location>
        <begin position="1"/>
        <end position="104"/>
    </location>
</feature>
<evidence type="ECO:0000256" key="1">
    <source>
        <dbReference type="SAM" id="MobiDB-lite"/>
    </source>
</evidence>
<feature type="region of interest" description="Disordered" evidence="1">
    <location>
        <begin position="290"/>
        <end position="336"/>
    </location>
</feature>
<dbReference type="Proteomes" id="UP000221165">
    <property type="component" value="Unassembled WGS sequence"/>
</dbReference>
<comment type="caution">
    <text evidence="2">The sequence shown here is derived from an EMBL/GenBank/DDBJ whole genome shotgun (WGS) entry which is preliminary data.</text>
</comment>
<evidence type="ECO:0000313" key="3">
    <source>
        <dbReference type="Proteomes" id="UP000221165"/>
    </source>
</evidence>
<gene>
    <name evidence="2" type="ORF">CSUI_003582</name>
</gene>
<dbReference type="RefSeq" id="XP_067924255.1">
    <property type="nucleotide sequence ID" value="XM_068063778.1"/>
</dbReference>
<feature type="region of interest" description="Disordered" evidence="1">
    <location>
        <begin position="125"/>
        <end position="151"/>
    </location>
</feature>
<dbReference type="AlphaFoldDB" id="A0A2C6L3T0"/>
<feature type="compositionally biased region" description="Basic and acidic residues" evidence="1">
    <location>
        <begin position="24"/>
        <end position="39"/>
    </location>
</feature>
<accession>A0A2C6L3T0</accession>
<feature type="compositionally biased region" description="Basic and acidic residues" evidence="1">
    <location>
        <begin position="302"/>
        <end position="329"/>
    </location>
</feature>
<keyword evidence="3" id="KW-1185">Reference proteome</keyword>
<dbReference type="VEuPathDB" id="ToxoDB:CSUI_003582"/>
<sequence>MAGGNHTRLGGESRNSLGRSLHPCKTEPEAGRDSDGESLEREEDQDDWEDIDGGDCSIAAPDSHRKKSTSQSGKANHEDKNDRVPSHLSPSGMTDLADWGDSSLTGFYRSAQEGSFKCKAATFSWREKGKGQRDEGDDEEEDCDDSEDISAYTLPPNLKVLKISVEAGVVGDPTALLESYMKTLSMVASERRKTGLCERENSGGRGEGGEGLSEVLVDVPLAPSSTSHEANHKTAGGSESNTNTKKEALQSSGGGQKCLVSYQAPLGDEIHIGQSPRDTQLLGHHRFLGTLHFSPAPPSEKPGGEEKQENAKKEKTDEDSRTSKDDSFKKPTRLPSYLKRFAEEQGVPAWQKEPSFMTWHRVKPYGSVDVSSAAR</sequence>
<feature type="compositionally biased region" description="Basic and acidic residues" evidence="1">
    <location>
        <begin position="192"/>
        <end position="202"/>
    </location>
</feature>
<proteinExistence type="predicted"/>